<organism evidence="1 2">
    <name type="scientific">Sporothrix bragantina</name>
    <dbReference type="NCBI Taxonomy" id="671064"/>
    <lineage>
        <taxon>Eukaryota</taxon>
        <taxon>Fungi</taxon>
        <taxon>Dikarya</taxon>
        <taxon>Ascomycota</taxon>
        <taxon>Pezizomycotina</taxon>
        <taxon>Sordariomycetes</taxon>
        <taxon>Sordariomycetidae</taxon>
        <taxon>Ophiostomatales</taxon>
        <taxon>Ophiostomataceae</taxon>
        <taxon>Sporothrix</taxon>
    </lineage>
</organism>
<evidence type="ECO:0000313" key="2">
    <source>
        <dbReference type="Proteomes" id="UP001642406"/>
    </source>
</evidence>
<evidence type="ECO:0000313" key="1">
    <source>
        <dbReference type="EMBL" id="CAK7228498.1"/>
    </source>
</evidence>
<keyword evidence="2" id="KW-1185">Reference proteome</keyword>
<comment type="caution">
    <text evidence="1">The sequence shown here is derived from an EMBL/GenBank/DDBJ whole genome shotgun (WGS) entry which is preliminary data.</text>
</comment>
<protein>
    <submittedName>
        <fullName evidence="1">Uncharacterized protein</fullName>
    </submittedName>
</protein>
<proteinExistence type="predicted"/>
<reference evidence="1 2" key="1">
    <citation type="submission" date="2024-01" db="EMBL/GenBank/DDBJ databases">
        <authorList>
            <person name="Allen C."/>
            <person name="Tagirdzhanova G."/>
        </authorList>
    </citation>
    <scope>NUCLEOTIDE SEQUENCE [LARGE SCALE GENOMIC DNA]</scope>
</reference>
<accession>A0ABP0C9K8</accession>
<dbReference type="Proteomes" id="UP001642406">
    <property type="component" value="Unassembled WGS sequence"/>
</dbReference>
<gene>
    <name evidence="1" type="ORF">SBRCBS47491_006923</name>
</gene>
<dbReference type="EMBL" id="CAWUHC010000073">
    <property type="protein sequence ID" value="CAK7228498.1"/>
    <property type="molecule type" value="Genomic_DNA"/>
</dbReference>
<name>A0ABP0C9K8_9PEZI</name>
<sequence length="200" mass="22408">MITLTSLADARVLVIGNDDLTATVIRNLNSNGVQDITLMNKEGSNLTDAKNYVQKDALEHISVDVDYYKSFSLVLALNQPRELELALSDARWPKDGQDGDPDLPMMVSRSDENRCKMRCQYRELPYAKKQEIAAVIRHEFPGSQDESSRFRQFLVAGRVIADFQKVKGAWPSESDTPGVLELLADDVNSSDIVKTFVDQL</sequence>